<dbReference type="GO" id="GO:0005525">
    <property type="term" value="F:GTP binding"/>
    <property type="evidence" value="ECO:0007669"/>
    <property type="project" value="UniProtKB-UniRule"/>
</dbReference>
<evidence type="ECO:0000256" key="3">
    <source>
        <dbReference type="ARBA" id="ARBA00022777"/>
    </source>
</evidence>
<comment type="similarity">
    <text evidence="6">Belongs to the GTP-dependent DPCK family.</text>
</comment>
<reference evidence="7 8" key="1">
    <citation type="journal article" date="2019" name="Int. J. Syst. Evol. Microbiol.">
        <title>The Global Catalogue of Microorganisms (GCM) 10K type strain sequencing project: providing services to taxonomists for standard genome sequencing and annotation.</title>
        <authorList>
            <consortium name="The Broad Institute Genomics Platform"/>
            <consortium name="The Broad Institute Genome Sequencing Center for Infectious Disease"/>
            <person name="Wu L."/>
            <person name="Ma J."/>
        </authorList>
    </citation>
    <scope>NUCLEOTIDE SEQUENCE [LARGE SCALE GENOMIC DNA]</scope>
    <source>
        <strain evidence="7 8">CGMCC 1.12285</strain>
    </source>
</reference>
<feature type="binding site" evidence="6">
    <location>
        <position position="58"/>
    </location>
    <ligand>
        <name>GTP</name>
        <dbReference type="ChEBI" id="CHEBI:37565"/>
    </ligand>
</feature>
<name>A0ABD6B6B5_9EURY</name>
<dbReference type="GO" id="GO:0016301">
    <property type="term" value="F:kinase activity"/>
    <property type="evidence" value="ECO:0007669"/>
    <property type="project" value="UniProtKB-UniRule"/>
</dbReference>
<dbReference type="InterPro" id="IPR007164">
    <property type="entry name" value="GTP-dep_dephospho-CoA_kin"/>
</dbReference>
<keyword evidence="5 6" id="KW-0342">GTP-binding</keyword>
<keyword evidence="3 6" id="KW-0418">Kinase</keyword>
<evidence type="ECO:0000256" key="2">
    <source>
        <dbReference type="ARBA" id="ARBA00022741"/>
    </source>
</evidence>
<evidence type="ECO:0000256" key="5">
    <source>
        <dbReference type="ARBA" id="ARBA00023134"/>
    </source>
</evidence>
<comment type="function">
    <text evidence="6">Catalyzes the GTP-dependent phosphorylation of the 3'-hydroxyl group of dephosphocoenzyme A to form coenzyme A (CoA).</text>
</comment>
<dbReference type="GO" id="GO:0015937">
    <property type="term" value="P:coenzyme A biosynthetic process"/>
    <property type="evidence" value="ECO:0007669"/>
    <property type="project" value="UniProtKB-UniRule"/>
</dbReference>
<evidence type="ECO:0000256" key="6">
    <source>
        <dbReference type="HAMAP-Rule" id="MF_00590"/>
    </source>
</evidence>
<proteinExistence type="inferred from homology"/>
<sequence>MLTLPPELREAFKEPFGPLFTDVEALLAEAEEPIIAVGDMVTYHLRQAGHEPHVSVIDGLTERAAIPEEVREALTDAGEHRTEVVNEPAELSRELLLALREAVEAEPDTLLVVEGEEDLATLPAVLAAPLGGSVVYGQPGEGMVLIEVTEAARAEMRDLLVRFDGDADAALATLGV</sequence>
<dbReference type="HAMAP" id="MF_00590">
    <property type="entry name" value="Dephospho_CoA_kinase_GTP_dep"/>
    <property type="match status" value="1"/>
</dbReference>
<gene>
    <name evidence="7" type="ORF">ACFR9S_09295</name>
</gene>
<protein>
    <recommendedName>
        <fullName evidence="6">GTP-dependent dephospho-CoA kinase</fullName>
        <ecNumber evidence="6">2.7.1.237</ecNumber>
    </recommendedName>
    <alternativeName>
        <fullName evidence="6">Dephospho-coenzyme A kinase</fullName>
        <shortName evidence="6">DPCK</shortName>
    </alternativeName>
</protein>
<comment type="caution">
    <text evidence="6">Lacks conserved residue(s) required for the propagation of feature annotation.</text>
</comment>
<keyword evidence="4 6" id="KW-0173">Coenzyme A biosynthesis</keyword>
<accession>A0ABD6B6B5</accession>
<dbReference type="Proteomes" id="UP001597111">
    <property type="component" value="Unassembled WGS sequence"/>
</dbReference>
<comment type="pathway">
    <text evidence="6">Cofactor biosynthesis; coenzyme A biosynthesis.</text>
</comment>
<keyword evidence="2 6" id="KW-0547">Nucleotide-binding</keyword>
<feature type="binding site" evidence="6">
    <location>
        <position position="117"/>
    </location>
    <ligand>
        <name>GTP</name>
        <dbReference type="ChEBI" id="CHEBI:37565"/>
    </ligand>
</feature>
<keyword evidence="1 6" id="KW-0808">Transferase</keyword>
<organism evidence="7 8">
    <name type="scientific">Halolamina salina</name>
    <dbReference type="NCBI Taxonomy" id="1220023"/>
    <lineage>
        <taxon>Archaea</taxon>
        <taxon>Methanobacteriati</taxon>
        <taxon>Methanobacteriota</taxon>
        <taxon>Stenosarchaea group</taxon>
        <taxon>Halobacteria</taxon>
        <taxon>Halobacteriales</taxon>
        <taxon>Haloferacaceae</taxon>
    </lineage>
</organism>
<dbReference type="EC" id="2.7.1.237" evidence="6"/>
<evidence type="ECO:0000313" key="7">
    <source>
        <dbReference type="EMBL" id="MFD1526491.1"/>
    </source>
</evidence>
<dbReference type="PANTHER" id="PTHR40732:SF1">
    <property type="entry name" value="GTP-DEPENDENT DEPHOSPHO-COA KINASE"/>
    <property type="match status" value="1"/>
</dbReference>
<dbReference type="RefSeq" id="WP_379732231.1">
    <property type="nucleotide sequence ID" value="NZ_JBHSWZ010000239.1"/>
</dbReference>
<keyword evidence="8" id="KW-1185">Reference proteome</keyword>
<evidence type="ECO:0000256" key="1">
    <source>
        <dbReference type="ARBA" id="ARBA00022679"/>
    </source>
</evidence>
<dbReference type="PIRSF" id="PIRSF006533">
    <property type="entry name" value="UCP006533"/>
    <property type="match status" value="1"/>
</dbReference>
<comment type="catalytic activity">
    <reaction evidence="6">
        <text>3'-dephospho-CoA + GTP = GDP + CoA + H(+)</text>
        <dbReference type="Rhea" id="RHEA:61156"/>
        <dbReference type="ChEBI" id="CHEBI:15378"/>
        <dbReference type="ChEBI" id="CHEBI:37565"/>
        <dbReference type="ChEBI" id="CHEBI:57287"/>
        <dbReference type="ChEBI" id="CHEBI:57328"/>
        <dbReference type="ChEBI" id="CHEBI:58189"/>
        <dbReference type="EC" id="2.7.1.237"/>
    </reaction>
</comment>
<dbReference type="AlphaFoldDB" id="A0ABD6B6B5"/>
<evidence type="ECO:0000256" key="4">
    <source>
        <dbReference type="ARBA" id="ARBA00022993"/>
    </source>
</evidence>
<dbReference type="PANTHER" id="PTHR40732">
    <property type="entry name" value="UPF0218 PROTEIN TK1697"/>
    <property type="match status" value="1"/>
</dbReference>
<evidence type="ECO:0000313" key="8">
    <source>
        <dbReference type="Proteomes" id="UP001597111"/>
    </source>
</evidence>
<comment type="caution">
    <text evidence="7">The sequence shown here is derived from an EMBL/GenBank/DDBJ whole genome shotgun (WGS) entry which is preliminary data.</text>
</comment>
<dbReference type="EMBL" id="JBHUDH010000101">
    <property type="protein sequence ID" value="MFD1526491.1"/>
    <property type="molecule type" value="Genomic_DNA"/>
</dbReference>
<feature type="binding site" evidence="6">
    <location>
        <position position="39"/>
    </location>
    <ligand>
        <name>GTP</name>
        <dbReference type="ChEBI" id="CHEBI:37565"/>
    </ligand>
</feature>
<feature type="binding site" evidence="6">
    <location>
        <position position="41"/>
    </location>
    <ligand>
        <name>GTP</name>
        <dbReference type="ChEBI" id="CHEBI:37565"/>
    </ligand>
</feature>
<dbReference type="Pfam" id="PF04019">
    <property type="entry name" value="DUF359"/>
    <property type="match status" value="1"/>
</dbReference>